<keyword evidence="2" id="KW-1185">Reference proteome</keyword>
<evidence type="ECO:0000313" key="1">
    <source>
        <dbReference type="EMBL" id="KAG6945441.1"/>
    </source>
</evidence>
<dbReference type="AlphaFoldDB" id="A0A8J5M1Y8"/>
<gene>
    <name evidence="1" type="ORF">JG688_00016557</name>
</gene>
<dbReference type="EMBL" id="JAENGY010002107">
    <property type="protein sequence ID" value="KAG6945441.1"/>
    <property type="molecule type" value="Genomic_DNA"/>
</dbReference>
<organism evidence="1 2">
    <name type="scientific">Phytophthora aleatoria</name>
    <dbReference type="NCBI Taxonomy" id="2496075"/>
    <lineage>
        <taxon>Eukaryota</taxon>
        <taxon>Sar</taxon>
        <taxon>Stramenopiles</taxon>
        <taxon>Oomycota</taxon>
        <taxon>Peronosporomycetes</taxon>
        <taxon>Peronosporales</taxon>
        <taxon>Peronosporaceae</taxon>
        <taxon>Phytophthora</taxon>
    </lineage>
</organism>
<name>A0A8J5M1Y8_9STRA</name>
<reference evidence="1" key="1">
    <citation type="submission" date="2021-01" db="EMBL/GenBank/DDBJ databases">
        <title>Phytophthora aleatoria, a newly-described species from Pinus radiata is distinct from Phytophthora cactorum isolates based on comparative genomics.</title>
        <authorList>
            <person name="Mcdougal R."/>
            <person name="Panda P."/>
            <person name="Williams N."/>
            <person name="Studholme D.J."/>
        </authorList>
    </citation>
    <scope>NUCLEOTIDE SEQUENCE</scope>
    <source>
        <strain evidence="1">NZFS 4037</strain>
    </source>
</reference>
<accession>A0A8J5M1Y8</accession>
<sequence>MAHVSAQTHDIAEYQVVLHATQQLQAQQQQLYTDAQVQRARAEAESRTEVLAEMIQATRIDPAAIEQHAISVANDVAQTQGRAVAEAHAAQHAKFSDIRMAEAFKQMEIQLHTRLEQQMREVPTAHMEQVRTEVRQAVEAQGQELIKLVQRKLDDFQIQTTSQLEHTQI</sequence>
<protein>
    <submittedName>
        <fullName evidence="1">Uncharacterized protein</fullName>
    </submittedName>
</protein>
<proteinExistence type="predicted"/>
<evidence type="ECO:0000313" key="2">
    <source>
        <dbReference type="Proteomes" id="UP000709295"/>
    </source>
</evidence>
<dbReference type="Proteomes" id="UP000709295">
    <property type="component" value="Unassembled WGS sequence"/>
</dbReference>
<comment type="caution">
    <text evidence="1">The sequence shown here is derived from an EMBL/GenBank/DDBJ whole genome shotgun (WGS) entry which is preliminary data.</text>
</comment>